<dbReference type="AlphaFoldDB" id="A0A542YNW1"/>
<sequence length="330" mass="35567">MASTLTERYIAATVRSLPADAQEDVRAELTASIADDIEARLEHGESRAEAEHAVITGLGDPDRLAAGYADRPLRLIGPKYYLTWWRLLKLLWMIVPPIAVAGVTVANLIADAPVGEIIGSVVSTGIGTVVHVAFWTTIVFAVLERTGADTGVTWTPDQLPEPQDPATGRSDLIGSLVFLSLAVAALVWDRFVGFAFFRDGAVDVGVGLGEQTRAVSVLNPELWPWWLGGMFVLIAAEAALAIAVYRNRGWTSRFAAFNTLLAVAFTVGALYLLQARELLNPEFLDLTLGRDDVPGDVGRTLAIITAVGIVGVSGWDAIDGWRKARNHRRG</sequence>
<evidence type="ECO:0000256" key="1">
    <source>
        <dbReference type="SAM" id="Phobius"/>
    </source>
</evidence>
<evidence type="ECO:0000313" key="2">
    <source>
        <dbReference type="EMBL" id="TQL49790.1"/>
    </source>
</evidence>
<reference evidence="2 3" key="1">
    <citation type="submission" date="2019-06" db="EMBL/GenBank/DDBJ databases">
        <title>Sequencing the genomes of 1000 actinobacteria strains.</title>
        <authorList>
            <person name="Klenk H.-P."/>
        </authorList>
    </citation>
    <scope>NUCLEOTIDE SEQUENCE [LARGE SCALE GENOMIC DNA]</scope>
    <source>
        <strain evidence="2 3">DSM 12335</strain>
    </source>
</reference>
<feature type="transmembrane region" description="Helical" evidence="1">
    <location>
        <begin position="172"/>
        <end position="188"/>
    </location>
</feature>
<proteinExistence type="predicted"/>
<gene>
    <name evidence="2" type="ORF">FB467_0883</name>
</gene>
<feature type="transmembrane region" description="Helical" evidence="1">
    <location>
        <begin position="300"/>
        <end position="318"/>
    </location>
</feature>
<dbReference type="EMBL" id="VFOP01000001">
    <property type="protein sequence ID" value="TQL49790.1"/>
    <property type="molecule type" value="Genomic_DNA"/>
</dbReference>
<feature type="transmembrane region" description="Helical" evidence="1">
    <location>
        <begin position="122"/>
        <end position="143"/>
    </location>
</feature>
<organism evidence="2 3">
    <name type="scientific">Ornithinicoccus hortensis</name>
    <dbReference type="NCBI Taxonomy" id="82346"/>
    <lineage>
        <taxon>Bacteria</taxon>
        <taxon>Bacillati</taxon>
        <taxon>Actinomycetota</taxon>
        <taxon>Actinomycetes</taxon>
        <taxon>Micrococcales</taxon>
        <taxon>Intrasporangiaceae</taxon>
        <taxon>Ornithinicoccus</taxon>
    </lineage>
</organism>
<dbReference type="Proteomes" id="UP000319516">
    <property type="component" value="Unassembled WGS sequence"/>
</dbReference>
<feature type="transmembrane region" description="Helical" evidence="1">
    <location>
        <begin position="90"/>
        <end position="110"/>
    </location>
</feature>
<dbReference type="InterPro" id="IPR047928">
    <property type="entry name" value="Perm_prefix_1"/>
</dbReference>
<keyword evidence="1" id="KW-1133">Transmembrane helix</keyword>
<dbReference type="RefSeq" id="WP_141784006.1">
    <property type="nucleotide sequence ID" value="NZ_BAAAIK010000003.1"/>
</dbReference>
<evidence type="ECO:0000313" key="3">
    <source>
        <dbReference type="Proteomes" id="UP000319516"/>
    </source>
</evidence>
<name>A0A542YNW1_9MICO</name>
<feature type="transmembrane region" description="Helical" evidence="1">
    <location>
        <begin position="223"/>
        <end position="245"/>
    </location>
</feature>
<comment type="caution">
    <text evidence="2">The sequence shown here is derived from an EMBL/GenBank/DDBJ whole genome shotgun (WGS) entry which is preliminary data.</text>
</comment>
<keyword evidence="1" id="KW-0812">Transmembrane</keyword>
<feature type="transmembrane region" description="Helical" evidence="1">
    <location>
        <begin position="254"/>
        <end position="273"/>
    </location>
</feature>
<dbReference type="NCBIfam" id="NF038403">
    <property type="entry name" value="perm_prefix_1"/>
    <property type="match status" value="1"/>
</dbReference>
<dbReference type="OrthoDB" id="3171769at2"/>
<keyword evidence="1" id="KW-0472">Membrane</keyword>
<protein>
    <submittedName>
        <fullName evidence="2">Uncharacterized protein</fullName>
    </submittedName>
</protein>
<accession>A0A542YNW1</accession>
<keyword evidence="3" id="KW-1185">Reference proteome</keyword>